<sequence>MLLARKKKLLQALERKIFRGFVVPEDLAPLTDIDPKESKATAKSGVSPEDVEGIWSAVESFYRRSAHPFVSVCIRRHGEMIMNRSLGYVTGAMGECEPVVGSLDTPVCLFSSSKAVSAMLIHKLAEERHIDLLTPVSYYIPEFAAGGKANITVHDLLCHRAGVPGIAPDVPRDVLYDPEEALRHICEMETLHSDGRVSAYHAVTGGFVMAKLVEVTTGMTIQQYLDKVFRQPLGMKYFTYGIDEKLQPTVARHYETGLKNPKPIENVLTNVLGATVSEAIEISNSPEFMSSVIPSGNIYATAEEACRFFQMMLQRGEWDGQRVLDPVTVLRGTREVGGARFDKSLMLPMRYSAGMMLGGKPAGLYGVDTHHAYGHLGFTNILCWADPQRDLSASIVTSGKPVIGSHIVPLLFSVLNSINKACEPCVDGLYELPQYRPAS</sequence>
<dbReference type="PANTHER" id="PTHR43283:SF3">
    <property type="entry name" value="BETA-LACTAMASE FAMILY PROTEIN (AFU_ORTHOLOGUE AFUA_5G07500)"/>
    <property type="match status" value="1"/>
</dbReference>
<dbReference type="EMBL" id="JACHWY010000002">
    <property type="protein sequence ID" value="MBB3047631.1"/>
    <property type="molecule type" value="Genomic_DNA"/>
</dbReference>
<dbReference type="InterPro" id="IPR012338">
    <property type="entry name" value="Beta-lactam/transpept-like"/>
</dbReference>
<dbReference type="InterPro" id="IPR050789">
    <property type="entry name" value="Diverse_Enzym_Activities"/>
</dbReference>
<name>A0A7W4W526_9GAMM</name>
<dbReference type="AlphaFoldDB" id="A0A7W4W526"/>
<dbReference type="Pfam" id="PF00144">
    <property type="entry name" value="Beta-lactamase"/>
    <property type="match status" value="1"/>
</dbReference>
<protein>
    <submittedName>
        <fullName evidence="2">CubicO group peptidase (Beta-lactamase class C family)</fullName>
    </submittedName>
</protein>
<accession>A0A7W4W526</accession>
<comment type="caution">
    <text evidence="2">The sequence shown here is derived from an EMBL/GenBank/DDBJ whole genome shotgun (WGS) entry which is preliminary data.</text>
</comment>
<dbReference type="Gene3D" id="3.40.710.10">
    <property type="entry name" value="DD-peptidase/beta-lactamase superfamily"/>
    <property type="match status" value="1"/>
</dbReference>
<dbReference type="PANTHER" id="PTHR43283">
    <property type="entry name" value="BETA-LACTAMASE-RELATED"/>
    <property type="match status" value="1"/>
</dbReference>
<organism evidence="2 3">
    <name type="scientific">Litorivivens lipolytica</name>
    <dbReference type="NCBI Taxonomy" id="1524264"/>
    <lineage>
        <taxon>Bacteria</taxon>
        <taxon>Pseudomonadati</taxon>
        <taxon>Pseudomonadota</taxon>
        <taxon>Gammaproteobacteria</taxon>
        <taxon>Litorivivens</taxon>
    </lineage>
</organism>
<proteinExistence type="predicted"/>
<reference evidence="2 3" key="1">
    <citation type="submission" date="2020-08" db="EMBL/GenBank/DDBJ databases">
        <title>Genomic Encyclopedia of Type Strains, Phase III (KMG-III): the genomes of soil and plant-associated and newly described type strains.</title>
        <authorList>
            <person name="Whitman W."/>
        </authorList>
    </citation>
    <scope>NUCLEOTIDE SEQUENCE [LARGE SCALE GENOMIC DNA]</scope>
    <source>
        <strain evidence="2 3">CECT 8654</strain>
    </source>
</reference>
<feature type="domain" description="Beta-lactamase-related" evidence="1">
    <location>
        <begin position="65"/>
        <end position="401"/>
    </location>
</feature>
<dbReference type="RefSeq" id="WP_183410401.1">
    <property type="nucleotide sequence ID" value="NZ_JACHWY010000002.1"/>
</dbReference>
<evidence type="ECO:0000259" key="1">
    <source>
        <dbReference type="Pfam" id="PF00144"/>
    </source>
</evidence>
<dbReference type="SUPFAM" id="SSF56601">
    <property type="entry name" value="beta-lactamase/transpeptidase-like"/>
    <property type="match status" value="1"/>
</dbReference>
<evidence type="ECO:0000313" key="2">
    <source>
        <dbReference type="EMBL" id="MBB3047631.1"/>
    </source>
</evidence>
<keyword evidence="3" id="KW-1185">Reference proteome</keyword>
<dbReference type="Proteomes" id="UP000537130">
    <property type="component" value="Unassembled WGS sequence"/>
</dbReference>
<dbReference type="InterPro" id="IPR001466">
    <property type="entry name" value="Beta-lactam-related"/>
</dbReference>
<gene>
    <name evidence="2" type="ORF">FHR99_001897</name>
</gene>
<evidence type="ECO:0000313" key="3">
    <source>
        <dbReference type="Proteomes" id="UP000537130"/>
    </source>
</evidence>